<dbReference type="EMBL" id="PDZR01000007">
    <property type="protein sequence ID" value="PNG26367.1"/>
    <property type="molecule type" value="Genomic_DNA"/>
</dbReference>
<keyword evidence="3" id="KW-0238">DNA-binding</keyword>
<feature type="chain" id="PRO_5014451185" evidence="2">
    <location>
        <begin position="26"/>
        <end position="118"/>
    </location>
</feature>
<dbReference type="RefSeq" id="WP_102843251.1">
    <property type="nucleotide sequence ID" value="NZ_PDZR01000007.1"/>
</dbReference>
<feature type="compositionally biased region" description="Low complexity" evidence="1">
    <location>
        <begin position="28"/>
        <end position="47"/>
    </location>
</feature>
<dbReference type="OrthoDB" id="9787778at2"/>
<evidence type="ECO:0000313" key="3">
    <source>
        <dbReference type="EMBL" id="PNG26367.1"/>
    </source>
</evidence>
<feature type="signal peptide" evidence="2">
    <location>
        <begin position="1"/>
        <end position="25"/>
    </location>
</feature>
<proteinExistence type="predicted"/>
<evidence type="ECO:0000313" key="4">
    <source>
        <dbReference type="Proteomes" id="UP000236286"/>
    </source>
</evidence>
<dbReference type="SUPFAM" id="SSF81585">
    <property type="entry name" value="PsbU/PolX domain-like"/>
    <property type="match status" value="1"/>
</dbReference>
<name>A0A2J7THZ0_METSI</name>
<accession>A0A2J7THZ0</accession>
<feature type="region of interest" description="Disordered" evidence="1">
    <location>
        <begin position="27"/>
        <end position="47"/>
    </location>
</feature>
<dbReference type="Pfam" id="PF12836">
    <property type="entry name" value="HHH_3"/>
    <property type="match status" value="1"/>
</dbReference>
<sequence>MNASRNLLYALLFAAAASLPIAGHAQTAAPAAPSAAKPAAAPAKPAAPAKAATPAAALLDINSASEPELQALPGIGDKRAADIIKGRPYKGKDELVQKKIIPQGVYDKIKSQIIARQK</sequence>
<dbReference type="GO" id="GO:0003677">
    <property type="term" value="F:DNA binding"/>
    <property type="evidence" value="ECO:0007669"/>
    <property type="project" value="UniProtKB-KW"/>
</dbReference>
<evidence type="ECO:0000256" key="2">
    <source>
        <dbReference type="SAM" id="SignalP"/>
    </source>
</evidence>
<organism evidence="3 4">
    <name type="scientific">Methylocella silvestris</name>
    <dbReference type="NCBI Taxonomy" id="199596"/>
    <lineage>
        <taxon>Bacteria</taxon>
        <taxon>Pseudomonadati</taxon>
        <taxon>Pseudomonadota</taxon>
        <taxon>Alphaproteobacteria</taxon>
        <taxon>Hyphomicrobiales</taxon>
        <taxon>Beijerinckiaceae</taxon>
        <taxon>Methylocella</taxon>
    </lineage>
</organism>
<dbReference type="Gene3D" id="1.10.150.320">
    <property type="entry name" value="Photosystem II 12 kDa extrinsic protein"/>
    <property type="match status" value="1"/>
</dbReference>
<gene>
    <name evidence="3" type="ORF">CR492_08130</name>
</gene>
<evidence type="ECO:0000256" key="1">
    <source>
        <dbReference type="SAM" id="MobiDB-lite"/>
    </source>
</evidence>
<keyword evidence="2" id="KW-0732">Signal</keyword>
<comment type="caution">
    <text evidence="3">The sequence shown here is derived from an EMBL/GenBank/DDBJ whole genome shotgun (WGS) entry which is preliminary data.</text>
</comment>
<dbReference type="AlphaFoldDB" id="A0A2J7THZ0"/>
<reference evidence="3 4" key="1">
    <citation type="submission" date="2017-10" db="EMBL/GenBank/DDBJ databases">
        <title>Genome announcement of Methylocella silvestris TVC from permafrost.</title>
        <authorList>
            <person name="Wang J."/>
            <person name="Geng K."/>
            <person name="Ul-Haque F."/>
            <person name="Crombie A.T."/>
            <person name="Street L.E."/>
            <person name="Wookey P.A."/>
            <person name="Murrell J.C."/>
            <person name="Pratscher J."/>
        </authorList>
    </citation>
    <scope>NUCLEOTIDE SEQUENCE [LARGE SCALE GENOMIC DNA]</scope>
    <source>
        <strain evidence="3 4">TVC</strain>
    </source>
</reference>
<protein>
    <submittedName>
        <fullName evidence="3">DNA-binding protein</fullName>
    </submittedName>
</protein>
<dbReference type="Proteomes" id="UP000236286">
    <property type="component" value="Unassembled WGS sequence"/>
</dbReference>